<evidence type="ECO:0000313" key="2">
    <source>
        <dbReference type="Proteomes" id="UP001311915"/>
    </source>
</evidence>
<comment type="caution">
    <text evidence="1">The sequence shown here is derived from an EMBL/GenBank/DDBJ whole genome shotgun (WGS) entry which is preliminary data.</text>
</comment>
<organism evidence="1 2">
    <name type="scientific">Solanum pinnatisectum</name>
    <name type="common">tansyleaf nightshade</name>
    <dbReference type="NCBI Taxonomy" id="50273"/>
    <lineage>
        <taxon>Eukaryota</taxon>
        <taxon>Viridiplantae</taxon>
        <taxon>Streptophyta</taxon>
        <taxon>Embryophyta</taxon>
        <taxon>Tracheophyta</taxon>
        <taxon>Spermatophyta</taxon>
        <taxon>Magnoliopsida</taxon>
        <taxon>eudicotyledons</taxon>
        <taxon>Gunneridae</taxon>
        <taxon>Pentapetalae</taxon>
        <taxon>asterids</taxon>
        <taxon>lamiids</taxon>
        <taxon>Solanales</taxon>
        <taxon>Solanaceae</taxon>
        <taxon>Solanoideae</taxon>
        <taxon>Solaneae</taxon>
        <taxon>Solanum</taxon>
    </lineage>
</organism>
<evidence type="ECO:0000313" key="1">
    <source>
        <dbReference type="EMBL" id="KAK4707296.1"/>
    </source>
</evidence>
<reference evidence="1 2" key="1">
    <citation type="submission" date="2023-10" db="EMBL/GenBank/DDBJ databases">
        <title>Genome-Wide Identification Analysis in wild type Solanum Pinnatisectum Reveals Some Genes Defensing Phytophthora Infestans.</title>
        <authorList>
            <person name="Sun C."/>
        </authorList>
    </citation>
    <scope>NUCLEOTIDE SEQUENCE [LARGE SCALE GENOMIC DNA]</scope>
    <source>
        <strain evidence="1">LQN</strain>
        <tissue evidence="1">Leaf</tissue>
    </source>
</reference>
<dbReference type="Proteomes" id="UP001311915">
    <property type="component" value="Unassembled WGS sequence"/>
</dbReference>
<protein>
    <submittedName>
        <fullName evidence="1">Uncharacterized protein</fullName>
    </submittedName>
</protein>
<keyword evidence="2" id="KW-1185">Reference proteome</keyword>
<sequence>MTLQPGATLFWEGNQGKPTYATIVNQSSNSPRHPRELVIARITTHNGISAITFMENITFVSWRRNVVKICVNDNRNVFLDFTNEDDLNLIEMEGHPLWLQKWTPDFEIGIEHPYCTSLSRSDTLIDKAKNKQKEVVAIISIPARHLYLLRPLGLQVYLMSLPLLLTLQIPVLLYYHPYLWLLLPPVSLSLRHP</sequence>
<gene>
    <name evidence="1" type="ORF">R3W88_033143</name>
</gene>
<proteinExistence type="predicted"/>
<dbReference type="AlphaFoldDB" id="A0AAV9K1U9"/>
<name>A0AAV9K1U9_9SOLN</name>
<accession>A0AAV9K1U9</accession>
<dbReference type="EMBL" id="JAWPEI010000020">
    <property type="protein sequence ID" value="KAK4707296.1"/>
    <property type="molecule type" value="Genomic_DNA"/>
</dbReference>